<evidence type="ECO:0000313" key="2">
    <source>
        <dbReference type="Proteomes" id="UP001596201"/>
    </source>
</evidence>
<proteinExistence type="predicted"/>
<reference evidence="1 2" key="1">
    <citation type="journal article" date="2019" name="Int. J. Syst. Evol. Microbiol.">
        <title>The Global Catalogue of Microorganisms (GCM) 10K type strain sequencing project: providing services to taxonomists for standard genome sequencing and annotation.</title>
        <authorList>
            <consortium name="The Broad Institute Genomics Platform"/>
            <consortium name="The Broad Institute Genome Sequencing Center for Infectious Disease"/>
            <person name="Wu L."/>
            <person name="Ma J."/>
        </authorList>
    </citation>
    <scope>NUCLEOTIDE SEQUENCE [LARGE SCALE GENOMIC DNA]</scope>
    <source>
        <strain evidence="1 2">CGMCC 1.12237</strain>
    </source>
</reference>
<dbReference type="RefSeq" id="WP_227229075.1">
    <property type="nucleotide sequence ID" value="NZ_JAJCVJ010000001.1"/>
</dbReference>
<accession>A0ABD5R6K4</accession>
<evidence type="ECO:0000313" key="1">
    <source>
        <dbReference type="EMBL" id="MFC5365638.1"/>
    </source>
</evidence>
<dbReference type="AlphaFoldDB" id="A0ABD5R6K4"/>
<keyword evidence="2" id="KW-1185">Reference proteome</keyword>
<dbReference type="InterPro" id="IPR045396">
    <property type="entry name" value="DUF6517"/>
</dbReference>
<comment type="caution">
    <text evidence="1">The sequence shown here is derived from an EMBL/GenBank/DDBJ whole genome shotgun (WGS) entry which is preliminary data.</text>
</comment>
<dbReference type="EMBL" id="JBHSKX010000001">
    <property type="protein sequence ID" value="MFC5365638.1"/>
    <property type="molecule type" value="Genomic_DNA"/>
</dbReference>
<protein>
    <submittedName>
        <fullName evidence="1">DUF6517 family protein</fullName>
    </submittedName>
</protein>
<dbReference type="PROSITE" id="PS51257">
    <property type="entry name" value="PROKAR_LIPOPROTEIN"/>
    <property type="match status" value="1"/>
</dbReference>
<name>A0ABD5R6K4_9EURY</name>
<sequence length="218" mass="23022">MSNRRTLATLLLAGLIVTSGCTQLLGSGPAEFEAESAVVADSAVEANDYQLNDTREVELTRTLSVAGAEKEVVVTNEVATYEKSLDLGVLGSQKLGVVAVFASPQVEVAGQAMNPIGDWSNQKLVREIGSRYDAISNVEPTGESQNVTVLGTDTEVATFEGSTSVQGQQVDVTIHVTKFAHEGDYVAVVGAYPSQFGGQESGVMEMIRAVEHPAETEN</sequence>
<organism evidence="1 2">
    <name type="scientific">Salinirubrum litoreum</name>
    <dbReference type="NCBI Taxonomy" id="1126234"/>
    <lineage>
        <taxon>Archaea</taxon>
        <taxon>Methanobacteriati</taxon>
        <taxon>Methanobacteriota</taxon>
        <taxon>Stenosarchaea group</taxon>
        <taxon>Halobacteria</taxon>
        <taxon>Halobacteriales</taxon>
        <taxon>Haloferacaceae</taxon>
        <taxon>Salinirubrum</taxon>
    </lineage>
</organism>
<dbReference type="Pfam" id="PF20127">
    <property type="entry name" value="DUF6517"/>
    <property type="match status" value="1"/>
</dbReference>
<gene>
    <name evidence="1" type="ORF">ACFPJ5_01720</name>
</gene>
<dbReference type="Proteomes" id="UP001596201">
    <property type="component" value="Unassembled WGS sequence"/>
</dbReference>